<dbReference type="Proteomes" id="UP001606303">
    <property type="component" value="Unassembled WGS sequence"/>
</dbReference>
<protein>
    <submittedName>
        <fullName evidence="3">Phospholipase effector Tle1 domain-containing protein</fullName>
    </submittedName>
</protein>
<keyword evidence="1" id="KW-0812">Transmembrane</keyword>
<proteinExistence type="predicted"/>
<accession>A0ABW7H466</accession>
<dbReference type="EMBL" id="JBIGIB010000007">
    <property type="protein sequence ID" value="MFG6469032.1"/>
    <property type="molecule type" value="Genomic_DNA"/>
</dbReference>
<dbReference type="PANTHER" id="PTHR33840">
    <property type="match status" value="1"/>
</dbReference>
<keyword evidence="1" id="KW-0472">Membrane</keyword>
<keyword evidence="1" id="KW-1133">Transmembrane helix</keyword>
<dbReference type="InterPro" id="IPR029058">
    <property type="entry name" value="AB_hydrolase_fold"/>
</dbReference>
<name>A0ABW7H466_9BURK</name>
<gene>
    <name evidence="3" type="ORF">ACG01O_20580</name>
</gene>
<evidence type="ECO:0000313" key="3">
    <source>
        <dbReference type="EMBL" id="MFG6469032.1"/>
    </source>
</evidence>
<organism evidence="3 4">
    <name type="scientific">Pelomonas baiyunensis</name>
    <dbReference type="NCBI Taxonomy" id="3299026"/>
    <lineage>
        <taxon>Bacteria</taxon>
        <taxon>Pseudomonadati</taxon>
        <taxon>Pseudomonadota</taxon>
        <taxon>Betaproteobacteria</taxon>
        <taxon>Burkholderiales</taxon>
        <taxon>Sphaerotilaceae</taxon>
        <taxon>Roseateles</taxon>
    </lineage>
</organism>
<dbReference type="PANTHER" id="PTHR33840:SF1">
    <property type="entry name" value="TLE1 PHOSPHOLIPASE DOMAIN-CONTAINING PROTEIN"/>
    <property type="match status" value="1"/>
</dbReference>
<reference evidence="3 4" key="1">
    <citation type="submission" date="2024-08" db="EMBL/GenBank/DDBJ databases">
        <authorList>
            <person name="Lu H."/>
        </authorList>
    </citation>
    <scope>NUCLEOTIDE SEQUENCE [LARGE SCALE GENOMIC DNA]</scope>
    <source>
        <strain evidence="3 4">BYS87W</strain>
    </source>
</reference>
<keyword evidence="4" id="KW-1185">Reference proteome</keyword>
<dbReference type="SUPFAM" id="SSF53474">
    <property type="entry name" value="alpha/beta-Hydrolases"/>
    <property type="match status" value="1"/>
</dbReference>
<evidence type="ECO:0000313" key="4">
    <source>
        <dbReference type="Proteomes" id="UP001606303"/>
    </source>
</evidence>
<dbReference type="Pfam" id="PF09994">
    <property type="entry name" value="T6SS_Tle1-like_cat"/>
    <property type="match status" value="1"/>
</dbReference>
<evidence type="ECO:0000259" key="2">
    <source>
        <dbReference type="Pfam" id="PF09994"/>
    </source>
</evidence>
<comment type="caution">
    <text evidence="3">The sequence shown here is derived from an EMBL/GenBank/DDBJ whole genome shotgun (WGS) entry which is preliminary data.</text>
</comment>
<feature type="transmembrane region" description="Helical" evidence="1">
    <location>
        <begin position="535"/>
        <end position="560"/>
    </location>
</feature>
<evidence type="ECO:0000256" key="1">
    <source>
        <dbReference type="SAM" id="Phobius"/>
    </source>
</evidence>
<dbReference type="InterPro" id="IPR018712">
    <property type="entry name" value="Tle1-like_cat"/>
</dbReference>
<sequence length="573" mass="62522">MTTPRQLVLLCDGTNNNLSGRHADTHVVLLAELLRRYPSDQRLVYYDPGVGNPGQLPGTTVADQVRRALDRIDGLAFGRGLYDNIAEGYRFLMAHWRPGDQIFVFGFSRGAFTARSIAGLVNAFGIIDSQQDTLVSSLVATYFSHPSPERQAITAQAARLFGQGSAPQQWPEIHFVGVWDTVASVGLPPFGLKITAKPDLAGKHFRHVRHALALDEQRAQFLPRAYEQDDGEFRMAQGGTGTVRQCWFRGSHCDVGGGNPYAQSELSRAPFAWMLGEALACGLELPARAGEPVLRTEADVLAFLPTLDPHPPERLGPCIHSETHANPLWALTGLKVRDTRHAAVDTEALPRPTAMSVHPSVLAWKFPYPTHTVWASWQPRAVGWQLAGWVVLACWMVLMGLQLVPPTGSWLDPTVWGQALQANAALQYWQFGWPGEVGWACTPRQWVHPARALAMDAVLIGLYTALLAPGVCRAFAHHAGLIALGNTPSRWLNRAGWALPLAVGADLVEDGVSALCLWWLTDAPGDALWLWLPRLVLAAASVAKWVGLLGVAALIGSAVVRGVMRRLFGRSKP</sequence>
<dbReference type="RefSeq" id="WP_394387299.1">
    <property type="nucleotide sequence ID" value="NZ_JBIGIB010000007.1"/>
</dbReference>
<feature type="domain" description="T6SS Phospholipase effector Tle1-like catalytic" evidence="2">
    <location>
        <begin position="5"/>
        <end position="276"/>
    </location>
</feature>